<protein>
    <submittedName>
        <fullName evidence="2">Uncharacterized protein</fullName>
    </submittedName>
</protein>
<organism evidence="2 3">
    <name type="scientific">Thermococcus aciditolerans</name>
    <dbReference type="NCBI Taxonomy" id="2598455"/>
    <lineage>
        <taxon>Archaea</taxon>
        <taxon>Methanobacteriati</taxon>
        <taxon>Methanobacteriota</taxon>
        <taxon>Thermococci</taxon>
        <taxon>Thermococcales</taxon>
        <taxon>Thermococcaceae</taxon>
        <taxon>Thermococcus</taxon>
    </lineage>
</organism>
<reference evidence="2 3" key="1">
    <citation type="submission" date="2019-07" db="EMBL/GenBank/DDBJ databases">
        <title>Complete genome of Thermococcus acidophilus.</title>
        <authorList>
            <person name="Li X."/>
        </authorList>
    </citation>
    <scope>NUCLEOTIDE SEQUENCE [LARGE SCALE GENOMIC DNA]</scope>
    <source>
        <strain evidence="2 3">SY113</strain>
    </source>
</reference>
<gene>
    <name evidence="2" type="ORF">FPV09_05940</name>
</gene>
<feature type="transmembrane region" description="Helical" evidence="1">
    <location>
        <begin position="6"/>
        <end position="34"/>
    </location>
</feature>
<evidence type="ECO:0000313" key="3">
    <source>
        <dbReference type="Proteomes" id="UP000322631"/>
    </source>
</evidence>
<evidence type="ECO:0000313" key="2">
    <source>
        <dbReference type="EMBL" id="QEK14710.1"/>
    </source>
</evidence>
<dbReference type="AlphaFoldDB" id="A0A5C0SK97"/>
<accession>A0A5C0SK97</accession>
<evidence type="ECO:0000256" key="1">
    <source>
        <dbReference type="SAM" id="Phobius"/>
    </source>
</evidence>
<keyword evidence="3" id="KW-1185">Reference proteome</keyword>
<keyword evidence="1" id="KW-1133">Transmembrane helix</keyword>
<dbReference type="GeneID" id="41609377"/>
<keyword evidence="1" id="KW-0472">Membrane</keyword>
<dbReference type="EMBL" id="CP041932">
    <property type="protein sequence ID" value="QEK14710.1"/>
    <property type="molecule type" value="Genomic_DNA"/>
</dbReference>
<name>A0A5C0SK97_9EURY</name>
<sequence>MGKRTGFILSFLEGFCVTLNPFTMFLALWFGSLIRIILRPSVTPGRNALFLLGAFVGFVLSLLSGEGPFYKWGLWWIPTFLLVAALAGIPLMRYLDGKSA</sequence>
<dbReference type="RefSeq" id="WP_148882724.1">
    <property type="nucleotide sequence ID" value="NZ_CP041932.1"/>
</dbReference>
<dbReference type="Proteomes" id="UP000322631">
    <property type="component" value="Chromosome"/>
</dbReference>
<feature type="transmembrane region" description="Helical" evidence="1">
    <location>
        <begin position="75"/>
        <end position="95"/>
    </location>
</feature>
<feature type="transmembrane region" description="Helical" evidence="1">
    <location>
        <begin position="46"/>
        <end position="63"/>
    </location>
</feature>
<dbReference type="KEGG" id="them:FPV09_05940"/>
<proteinExistence type="predicted"/>
<keyword evidence="1" id="KW-0812">Transmembrane</keyword>